<comment type="caution">
    <text evidence="1">The sequence shown here is derived from an EMBL/GenBank/DDBJ whole genome shotgun (WGS) entry which is preliminary data.</text>
</comment>
<keyword evidence="2" id="KW-1185">Reference proteome</keyword>
<evidence type="ECO:0000313" key="2">
    <source>
        <dbReference type="Proteomes" id="UP000019678"/>
    </source>
</evidence>
<organism evidence="1 2">
    <name type="scientific">Chondromyces apiculatus DSM 436</name>
    <dbReference type="NCBI Taxonomy" id="1192034"/>
    <lineage>
        <taxon>Bacteria</taxon>
        <taxon>Pseudomonadati</taxon>
        <taxon>Myxococcota</taxon>
        <taxon>Polyangia</taxon>
        <taxon>Polyangiales</taxon>
        <taxon>Polyangiaceae</taxon>
        <taxon>Chondromyces</taxon>
    </lineage>
</organism>
<dbReference type="InterPro" id="IPR011990">
    <property type="entry name" value="TPR-like_helical_dom_sf"/>
</dbReference>
<dbReference type="EMBL" id="ASRX01000057">
    <property type="protein sequence ID" value="EYF02608.1"/>
    <property type="molecule type" value="Genomic_DNA"/>
</dbReference>
<evidence type="ECO:0000313" key="1">
    <source>
        <dbReference type="EMBL" id="EYF02608.1"/>
    </source>
</evidence>
<dbReference type="Gene3D" id="1.25.40.10">
    <property type="entry name" value="Tetratricopeptide repeat domain"/>
    <property type="match status" value="1"/>
</dbReference>
<name>A0A017T080_9BACT</name>
<gene>
    <name evidence="1" type="ORF">CAP_6637</name>
</gene>
<dbReference type="AlphaFoldDB" id="A0A017T080"/>
<sequence>MGFLSDGVTKARTRQRESLLGEAQKAGTGVVNVIEIGDDAQAAQAVLGSTLKAFVGGKVRNDGAQIVHMNAGGWPHVYVQPYSGMNPLPGEHHALLAGSLPAPAILRAGGLFRGPKWDSPADPQLATALDQDPGIRMVTEKLSWEWSQGLTTIAHDWTLQFRSLGDGATHLVMQAGRFGGLTTYEVGIAAFLGVCRLLRTWMRQGATPPQELLSPTAFDAVLPLLYGRPLAGPSAPAPSPHVHVHVDPSAHVHVSAFVSHAPGQGLPMQQAQQLQHEWQAVLHTNDVHAKINAAARLMTARQYEPCIQMYQQIAQQHPEQSGTCHSQVGAAYYFLGHYDRAIAHYQWAKQQGADPRMMDDNILEAQQALRPG</sequence>
<dbReference type="Proteomes" id="UP000019678">
    <property type="component" value="Unassembled WGS sequence"/>
</dbReference>
<protein>
    <submittedName>
        <fullName evidence="1">Uncharacterized protein</fullName>
    </submittedName>
</protein>
<proteinExistence type="predicted"/>
<dbReference type="RefSeq" id="WP_156041275.1">
    <property type="nucleotide sequence ID" value="NZ_ASRX01000057.1"/>
</dbReference>
<accession>A0A017T080</accession>
<dbReference type="SUPFAM" id="SSF48452">
    <property type="entry name" value="TPR-like"/>
    <property type="match status" value="1"/>
</dbReference>
<dbReference type="OrthoDB" id="9814069at2"/>
<reference evidence="1 2" key="1">
    <citation type="submission" date="2013-05" db="EMBL/GenBank/DDBJ databases">
        <title>Genome assembly of Chondromyces apiculatus DSM 436.</title>
        <authorList>
            <person name="Sharma G."/>
            <person name="Khatri I."/>
            <person name="Kaur C."/>
            <person name="Mayilraj S."/>
            <person name="Subramanian S."/>
        </authorList>
    </citation>
    <scope>NUCLEOTIDE SEQUENCE [LARGE SCALE GENOMIC DNA]</scope>
    <source>
        <strain evidence="1 2">DSM 436</strain>
    </source>
</reference>